<accession>A0ABW2I6V0</accession>
<dbReference type="SUPFAM" id="SSF160935">
    <property type="entry name" value="VPA0735-like"/>
    <property type="match status" value="1"/>
</dbReference>
<proteinExistence type="predicted"/>
<reference evidence="4" key="1">
    <citation type="journal article" date="2019" name="Int. J. Syst. Evol. Microbiol.">
        <title>The Global Catalogue of Microorganisms (GCM) 10K type strain sequencing project: providing services to taxonomists for standard genome sequencing and annotation.</title>
        <authorList>
            <consortium name="The Broad Institute Genomics Platform"/>
            <consortium name="The Broad Institute Genome Sequencing Center for Infectious Disease"/>
            <person name="Wu L."/>
            <person name="Ma J."/>
        </authorList>
    </citation>
    <scope>NUCLEOTIDE SEQUENCE [LARGE SCALE GENOMIC DNA]</scope>
    <source>
        <strain evidence="4">KACC 12508</strain>
    </source>
</reference>
<evidence type="ECO:0000259" key="2">
    <source>
        <dbReference type="Pfam" id="PF06863"/>
    </source>
</evidence>
<dbReference type="InterPro" id="IPR010679">
    <property type="entry name" value="DUF1254"/>
</dbReference>
<feature type="domain" description="DUF1214" evidence="1">
    <location>
        <begin position="364"/>
        <end position="470"/>
    </location>
</feature>
<feature type="domain" description="DUF1254" evidence="2">
    <location>
        <begin position="102"/>
        <end position="201"/>
    </location>
</feature>
<dbReference type="Pfam" id="PF06863">
    <property type="entry name" value="DUF1254"/>
    <property type="match status" value="1"/>
</dbReference>
<comment type="caution">
    <text evidence="3">The sequence shown here is derived from an EMBL/GenBank/DDBJ whole genome shotgun (WGS) entry which is preliminary data.</text>
</comment>
<name>A0ABW2I6V0_9BURK</name>
<sequence>MSNPLHAGDLLGTPTYASDSSDQLLSGQIYTPIGTINLDKGLPAGPVDSHALYDELDFQRACQTYLWALPIVSFAEWQHQHEKVFGAPDGQLVIYESYQDKLGILTANATTPYIMSFANLHRTGPLVIDFPAGAMAGGVGDFWQRSVTDMGETGPDRGQGAKYLLLGQGQSVADTTGYSVVQMPMNNIMFGVRSLEADPQKSKDLIAKLSIYPLSQKNNPPPTKLISPAGRRWNQGQPRGLAYWKRLHAILQEEPVEPRDRMMMAMLIPLGIEKDKAFDPDQRQLEILQQGADVGELMAMNFSFNKRFEGARYRADASWVYVLELKDPDQEDDYYTQLDQRTAWFYEAVTASKGMMSRSAGLGQAYLGSYHDKAGHWLDGSKTYRLRVPPNPPAKQFWSLTVYDTRTRCLIDNPQGIGDKSSRMPELVKNADGSVDIYIGPKAVPGFEANWIPSIPQRAWFAYFRLYGPLEAYLDASWPLSDIEMVKETS</sequence>
<dbReference type="RefSeq" id="WP_382269942.1">
    <property type="nucleotide sequence ID" value="NZ_JBHTBU010000001.1"/>
</dbReference>
<dbReference type="InterPro" id="IPR010621">
    <property type="entry name" value="DUF1214"/>
</dbReference>
<dbReference type="Proteomes" id="UP001596542">
    <property type="component" value="Unassembled WGS sequence"/>
</dbReference>
<evidence type="ECO:0000313" key="3">
    <source>
        <dbReference type="EMBL" id="MFC7286765.1"/>
    </source>
</evidence>
<organism evidence="3 4">
    <name type="scientific">Herminiimonas glaciei</name>
    <dbReference type="NCBI Taxonomy" id="523788"/>
    <lineage>
        <taxon>Bacteria</taxon>
        <taxon>Pseudomonadati</taxon>
        <taxon>Pseudomonadota</taxon>
        <taxon>Betaproteobacteria</taxon>
        <taxon>Burkholderiales</taxon>
        <taxon>Oxalobacteraceae</taxon>
        <taxon>Herminiimonas</taxon>
    </lineage>
</organism>
<keyword evidence="4" id="KW-1185">Reference proteome</keyword>
<dbReference type="InterPro" id="IPR037049">
    <property type="entry name" value="DUF1214_C_sf"/>
</dbReference>
<dbReference type="PANTHER" id="PTHR36509:SF3">
    <property type="entry name" value="SIGNAL PEPTIDE PROTEIN"/>
    <property type="match status" value="1"/>
</dbReference>
<dbReference type="Pfam" id="PF06742">
    <property type="entry name" value="DUF1214"/>
    <property type="match status" value="1"/>
</dbReference>
<dbReference type="InterPro" id="IPR037050">
    <property type="entry name" value="DUF1254_sf"/>
</dbReference>
<dbReference type="PANTHER" id="PTHR36509">
    <property type="entry name" value="BLL3101 PROTEIN"/>
    <property type="match status" value="1"/>
</dbReference>
<evidence type="ECO:0000259" key="1">
    <source>
        <dbReference type="Pfam" id="PF06742"/>
    </source>
</evidence>
<dbReference type="Gene3D" id="2.60.40.1610">
    <property type="entry name" value="Domain of unknown function DUF1254"/>
    <property type="match status" value="1"/>
</dbReference>
<dbReference type="Gene3D" id="2.60.120.600">
    <property type="entry name" value="Domain of unknown function DUF1214, C-terminal domain"/>
    <property type="match status" value="1"/>
</dbReference>
<gene>
    <name evidence="3" type="ORF">ACFQPC_01835</name>
</gene>
<dbReference type="Gene3D" id="1.10.3360.10">
    <property type="entry name" value="VPA0735-like domain"/>
    <property type="match status" value="1"/>
</dbReference>
<protein>
    <submittedName>
        <fullName evidence="3">DUF1254 domain-containing protein</fullName>
    </submittedName>
</protein>
<dbReference type="EMBL" id="JBHTBU010000001">
    <property type="protein sequence ID" value="MFC7286765.1"/>
    <property type="molecule type" value="Genomic_DNA"/>
</dbReference>
<evidence type="ECO:0000313" key="4">
    <source>
        <dbReference type="Proteomes" id="UP001596542"/>
    </source>
</evidence>